<dbReference type="OrthoDB" id="9796958at2"/>
<dbReference type="Pfam" id="PF00857">
    <property type="entry name" value="Isochorismatase"/>
    <property type="match status" value="1"/>
</dbReference>
<evidence type="ECO:0000313" key="3">
    <source>
        <dbReference type="Proteomes" id="UP000288279"/>
    </source>
</evidence>
<keyword evidence="3" id="KW-1185">Reference proteome</keyword>
<accession>A0A432ZEU9</accession>
<dbReference type="GO" id="GO:0016787">
    <property type="term" value="F:hydrolase activity"/>
    <property type="evidence" value="ECO:0007669"/>
    <property type="project" value="UniProtKB-KW"/>
</dbReference>
<protein>
    <submittedName>
        <fullName evidence="2">Hydrolase</fullName>
    </submittedName>
</protein>
<name>A0A432ZEU9_9GAMM</name>
<reference evidence="2 3" key="1">
    <citation type="journal article" date="2011" name="Front. Microbiol.">
        <title>Genomic signatures of strain selection and enhancement in Bacillus atrophaeus var. globigii, a historical biowarfare simulant.</title>
        <authorList>
            <person name="Gibbons H.S."/>
            <person name="Broomall S.M."/>
            <person name="McNew L.A."/>
            <person name="Daligault H."/>
            <person name="Chapman C."/>
            <person name="Bruce D."/>
            <person name="Karavis M."/>
            <person name="Krepps M."/>
            <person name="McGregor P.A."/>
            <person name="Hong C."/>
            <person name="Park K.H."/>
            <person name="Akmal A."/>
            <person name="Feldman A."/>
            <person name="Lin J.S."/>
            <person name="Chang W.E."/>
            <person name="Higgs B.W."/>
            <person name="Demirev P."/>
            <person name="Lindquist J."/>
            <person name="Liem A."/>
            <person name="Fochler E."/>
            <person name="Read T.D."/>
            <person name="Tapia R."/>
            <person name="Johnson S."/>
            <person name="Bishop-Lilly K.A."/>
            <person name="Detter C."/>
            <person name="Han C."/>
            <person name="Sozhamannan S."/>
            <person name="Rosenzweig C.N."/>
            <person name="Skowronski E.W."/>
        </authorList>
    </citation>
    <scope>NUCLEOTIDE SEQUENCE [LARGE SCALE GENOMIC DNA]</scope>
    <source>
        <strain evidence="2 3">PIT1</strain>
    </source>
</reference>
<dbReference type="PANTHER" id="PTHR14119:SF3">
    <property type="entry name" value="ISOCHORISMATASE DOMAIN-CONTAINING PROTEIN 2"/>
    <property type="match status" value="1"/>
</dbReference>
<proteinExistence type="predicted"/>
<comment type="caution">
    <text evidence="2">The sequence shown here is derived from an EMBL/GenBank/DDBJ whole genome shotgun (WGS) entry which is preliminary data.</text>
</comment>
<keyword evidence="2" id="KW-0378">Hydrolase</keyword>
<dbReference type="CDD" id="cd01012">
    <property type="entry name" value="YcaC_related"/>
    <property type="match status" value="1"/>
</dbReference>
<dbReference type="SUPFAM" id="SSF52499">
    <property type="entry name" value="Isochorismatase-like hydrolases"/>
    <property type="match status" value="1"/>
</dbReference>
<dbReference type="RefSeq" id="WP_126828277.1">
    <property type="nucleotide sequence ID" value="NZ_PIQG01000004.1"/>
</dbReference>
<feature type="domain" description="Isochorismatase-like" evidence="1">
    <location>
        <begin position="8"/>
        <end position="156"/>
    </location>
</feature>
<dbReference type="InterPro" id="IPR050993">
    <property type="entry name" value="Isochorismatase_domain"/>
</dbReference>
<dbReference type="AlphaFoldDB" id="A0A432ZEU9"/>
<dbReference type="InterPro" id="IPR036380">
    <property type="entry name" value="Isochorismatase-like_sf"/>
</dbReference>
<gene>
    <name evidence="2" type="ORF">CWI83_09080</name>
</gene>
<organism evidence="2 3">
    <name type="scientific">Pseudidiomarina taiwanensis</name>
    <dbReference type="NCBI Taxonomy" id="337250"/>
    <lineage>
        <taxon>Bacteria</taxon>
        <taxon>Pseudomonadati</taxon>
        <taxon>Pseudomonadota</taxon>
        <taxon>Gammaproteobacteria</taxon>
        <taxon>Alteromonadales</taxon>
        <taxon>Idiomarinaceae</taxon>
        <taxon>Pseudidiomarina</taxon>
    </lineage>
</organism>
<dbReference type="PANTHER" id="PTHR14119">
    <property type="entry name" value="HYDROLASE"/>
    <property type="match status" value="1"/>
</dbReference>
<dbReference type="EMBL" id="PIQG01000004">
    <property type="protein sequence ID" value="RUO76497.1"/>
    <property type="molecule type" value="Genomic_DNA"/>
</dbReference>
<dbReference type="Proteomes" id="UP000288279">
    <property type="component" value="Unassembled WGS sequence"/>
</dbReference>
<dbReference type="Gene3D" id="3.40.50.850">
    <property type="entry name" value="Isochorismatase-like"/>
    <property type="match status" value="1"/>
</dbReference>
<sequence length="179" mass="19594">MLEQTKTGLIVVDVQGKLARMMHDSEQLIGNIVRLIEGCKALDLPIIQLEQIPDKLGATVDEVQTVLATGQAIHKTAFSGCGEPAFLQAVAATQRTQWLVCGIETHICVYQTALQLMQAGHHVELVSDCVGSRTPANKELALAKLVRHGVELSSIEMCLYELMQDCRHPAFRAILPLVK</sequence>
<dbReference type="InterPro" id="IPR000868">
    <property type="entry name" value="Isochorismatase-like_dom"/>
</dbReference>
<evidence type="ECO:0000313" key="2">
    <source>
        <dbReference type="EMBL" id="RUO76497.1"/>
    </source>
</evidence>
<evidence type="ECO:0000259" key="1">
    <source>
        <dbReference type="Pfam" id="PF00857"/>
    </source>
</evidence>